<dbReference type="Gene3D" id="3.30.420.40">
    <property type="match status" value="2"/>
</dbReference>
<dbReference type="GeneID" id="84804197"/>
<name>A0A7U6QY99_9FUSO</name>
<protein>
    <recommendedName>
        <fullName evidence="3">DnaK family protein</fullName>
    </recommendedName>
</protein>
<evidence type="ECO:0000313" key="1">
    <source>
        <dbReference type="EMBL" id="BBM42608.1"/>
    </source>
</evidence>
<evidence type="ECO:0000313" key="2">
    <source>
        <dbReference type="Proteomes" id="UP000321943"/>
    </source>
</evidence>
<proteinExistence type="predicted"/>
<sequence>MDIREVRKIKVGLGENTTDKFIEDINVYVEIDKYRFNGQTYENEIEDINKGSWDVFDDLDEEGNLCFTEEEESEIIEIEDEIYARNPKYDIVESGVVGIDFGTKSTVVVSYRDDNAGINNSKTLPIRISGNMNDIERTENYENATIIHFSDLERFIKWYNLFKGRPYTFYEDIQVSLEAENELKRNTEDFDINEFMLDLKQWASSKNKKKKIRDEEGFLHTINGYLDLKEGEFDPIEIYAYYIGCRINNMAQYSIFLEYYLSFPVTYELEVKNRILNSFRKGIMKSLPNSILNDEEVMKRFRVVFGASEPASYAITALKKFCVEPDLENEIGYSVFDFGGGTTDFSYGIYREKENSRKYDYEIQELESGGDKYLGGENLLSLIAFDVFLQNREKLVNGKYFISLPANKKSEIGFETFVSEASQAEYNMKKMMEAMRDYWEGKLEESLKDSGKVTVYLSNKENQYKNEELDVDYDRLDEILKKNIYGGIISFLEKFDIVFKNKKLKEIYIFLAGNSSKSKFVEEIFENELTEEFKQKYNIILKNAYSIEEETEGKVIGLNSKTGVAFGLVELREGNGEVEYIPFRNIAKNEEINFKYCLGYSKKRRFIPVINFNTKYNEWIKYDDVEDEKIIEVLYSGNTRAEGKEFPASECSRIRILVQDDDKGSLFIRLKNPSTIEYVICEDVEKIDKGKIVEREL</sequence>
<reference evidence="1 2" key="1">
    <citation type="submission" date="2019-07" db="EMBL/GenBank/DDBJ databases">
        <title>Complete Genome Sequence of Leptotrichia wadei Strain JCM16777.</title>
        <authorList>
            <person name="Watanabe S."/>
            <person name="Cui L."/>
        </authorList>
    </citation>
    <scope>NUCLEOTIDE SEQUENCE [LARGE SCALE GENOMIC DNA]</scope>
    <source>
        <strain evidence="1 2">JCM16777</strain>
    </source>
</reference>
<dbReference type="EMBL" id="AP019829">
    <property type="protein sequence ID" value="BBM42608.1"/>
    <property type="molecule type" value="Genomic_DNA"/>
</dbReference>
<dbReference type="Gene3D" id="3.90.640.10">
    <property type="entry name" value="Actin, Chain A, domain 4"/>
    <property type="match status" value="1"/>
</dbReference>
<dbReference type="KEGG" id="lwd:JCM16777_0857"/>
<evidence type="ECO:0008006" key="3">
    <source>
        <dbReference type="Google" id="ProtNLM"/>
    </source>
</evidence>
<dbReference type="SUPFAM" id="SSF53067">
    <property type="entry name" value="Actin-like ATPase domain"/>
    <property type="match status" value="1"/>
</dbReference>
<dbReference type="RefSeq" id="WP_018498171.1">
    <property type="nucleotide sequence ID" value="NZ_AP019829.2"/>
</dbReference>
<dbReference type="AlphaFoldDB" id="A0A7U6QY99"/>
<dbReference type="Proteomes" id="UP000321943">
    <property type="component" value="Chromosome"/>
</dbReference>
<accession>A0A7U6QY99</accession>
<dbReference type="InterPro" id="IPR043129">
    <property type="entry name" value="ATPase_NBD"/>
</dbReference>
<gene>
    <name evidence="1" type="ORF">JCM16777_0857</name>
</gene>
<organism evidence="1 2">
    <name type="scientific">Leptotrichia wadei</name>
    <dbReference type="NCBI Taxonomy" id="157687"/>
    <lineage>
        <taxon>Bacteria</taxon>
        <taxon>Fusobacteriati</taxon>
        <taxon>Fusobacteriota</taxon>
        <taxon>Fusobacteriia</taxon>
        <taxon>Fusobacteriales</taxon>
        <taxon>Leptotrichiaceae</taxon>
        <taxon>Leptotrichia</taxon>
    </lineage>
</organism>